<dbReference type="Gene3D" id="3.40.50.1820">
    <property type="entry name" value="alpha/beta hydrolase"/>
    <property type="match status" value="1"/>
</dbReference>
<reference evidence="1 2" key="1">
    <citation type="submission" date="2021-08" db="EMBL/GenBank/DDBJ databases">
        <authorList>
            <person name="Tuo L."/>
        </authorList>
    </citation>
    <scope>NUCLEOTIDE SEQUENCE [LARGE SCALE GENOMIC DNA]</scope>
    <source>
        <strain evidence="1 2">JCM 31229</strain>
    </source>
</reference>
<name>A0ABS7PW58_9SPHN</name>
<sequence>MTPSTQPPSLSPYDLGATPAIACAMDQRFSYCLYVPRDGDPATRRLLVAVHGTGRGNQVVRDSFVALADRLNLIILAPLFPCGIEDPDDRDNYKYVEYRGIRFDHVLLAMIDEVAAKYGVTDTSFGLFGFSGGAHFAHRFYYLYPERLSAVSVCAPGSPTLPDPDRPWWVGVADMEARFGRPLNLPAMRAVPVHLAVGTRDVETWEITHRPGSAHWMEGANDTGDTRVERIGALHDALRASDIDVRLDLVEGAAHEYEPLARRAMTFFAETLGDAAR</sequence>
<evidence type="ECO:0000313" key="1">
    <source>
        <dbReference type="EMBL" id="MBY8824219.1"/>
    </source>
</evidence>
<keyword evidence="2" id="KW-1185">Reference proteome</keyword>
<dbReference type="InterPro" id="IPR029058">
    <property type="entry name" value="AB_hydrolase_fold"/>
</dbReference>
<evidence type="ECO:0008006" key="3">
    <source>
        <dbReference type="Google" id="ProtNLM"/>
    </source>
</evidence>
<comment type="caution">
    <text evidence="1">The sequence shown here is derived from an EMBL/GenBank/DDBJ whole genome shotgun (WGS) entry which is preliminary data.</text>
</comment>
<gene>
    <name evidence="1" type="ORF">K7G82_18080</name>
</gene>
<accession>A0ABS7PW58</accession>
<protein>
    <recommendedName>
        <fullName evidence="3">Alpha/beta hydrolase</fullName>
    </recommendedName>
</protein>
<evidence type="ECO:0000313" key="2">
    <source>
        <dbReference type="Proteomes" id="UP000706039"/>
    </source>
</evidence>
<proteinExistence type="predicted"/>
<organism evidence="1 2">
    <name type="scientific">Sphingomonas colocasiae</name>
    <dbReference type="NCBI Taxonomy" id="1848973"/>
    <lineage>
        <taxon>Bacteria</taxon>
        <taxon>Pseudomonadati</taxon>
        <taxon>Pseudomonadota</taxon>
        <taxon>Alphaproteobacteria</taxon>
        <taxon>Sphingomonadales</taxon>
        <taxon>Sphingomonadaceae</taxon>
        <taxon>Sphingomonas</taxon>
    </lineage>
</organism>
<dbReference type="Proteomes" id="UP000706039">
    <property type="component" value="Unassembled WGS sequence"/>
</dbReference>
<dbReference type="RefSeq" id="WP_222991302.1">
    <property type="nucleotide sequence ID" value="NZ_JAINVV010000008.1"/>
</dbReference>
<dbReference type="EMBL" id="JAINVV010000008">
    <property type="protein sequence ID" value="MBY8824219.1"/>
    <property type="molecule type" value="Genomic_DNA"/>
</dbReference>
<dbReference type="SUPFAM" id="SSF53474">
    <property type="entry name" value="alpha/beta-Hydrolases"/>
    <property type="match status" value="1"/>
</dbReference>